<evidence type="ECO:0000259" key="5">
    <source>
        <dbReference type="PROSITE" id="PS50102"/>
    </source>
</evidence>
<dbReference type="CDD" id="cd08028">
    <property type="entry name" value="LARP_3"/>
    <property type="match status" value="1"/>
</dbReference>
<dbReference type="Gene3D" id="1.10.10.10">
    <property type="entry name" value="Winged helix-like DNA-binding domain superfamily/Winged helix DNA-binding domain"/>
    <property type="match status" value="1"/>
</dbReference>
<feature type="domain" description="HTH La-type RNA-binding" evidence="6">
    <location>
        <begin position="5"/>
        <end position="97"/>
    </location>
</feature>
<name>A0A4V6AM56_COLLU</name>
<dbReference type="PANTHER" id="PTHR22792:SF166">
    <property type="entry name" value="LUPUS LA PROTEIN HOMOLOG"/>
    <property type="match status" value="1"/>
</dbReference>
<dbReference type="GO" id="GO:0005634">
    <property type="term" value="C:nucleus"/>
    <property type="evidence" value="ECO:0007669"/>
    <property type="project" value="UniProtKB-SubCell"/>
</dbReference>
<keyword evidence="2 4" id="KW-0694">RNA-binding</keyword>
<dbReference type="Pfam" id="PF05383">
    <property type="entry name" value="La"/>
    <property type="match status" value="1"/>
</dbReference>
<dbReference type="STRING" id="240159.A0A4V6AM56"/>
<dbReference type="InterPro" id="IPR002344">
    <property type="entry name" value="Lupus_La"/>
</dbReference>
<dbReference type="InterPro" id="IPR006630">
    <property type="entry name" value="La_HTH"/>
</dbReference>
<dbReference type="GO" id="GO:1990904">
    <property type="term" value="C:ribonucleoprotein complex"/>
    <property type="evidence" value="ECO:0007669"/>
    <property type="project" value="InterPro"/>
</dbReference>
<dbReference type="GO" id="GO:0010494">
    <property type="term" value="C:cytoplasmic stress granule"/>
    <property type="evidence" value="ECO:0007669"/>
    <property type="project" value="TreeGrafter"/>
</dbReference>
<dbReference type="InterPro" id="IPR012677">
    <property type="entry name" value="Nucleotide-bd_a/b_plait_sf"/>
</dbReference>
<dbReference type="GO" id="GO:0008033">
    <property type="term" value="P:tRNA processing"/>
    <property type="evidence" value="ECO:0007669"/>
    <property type="project" value="TreeGrafter"/>
</dbReference>
<dbReference type="GO" id="GO:0045727">
    <property type="term" value="P:positive regulation of translation"/>
    <property type="evidence" value="ECO:0007669"/>
    <property type="project" value="TreeGrafter"/>
</dbReference>
<evidence type="ECO:0000256" key="1">
    <source>
        <dbReference type="ARBA" id="ARBA00004123"/>
    </source>
</evidence>
<evidence type="ECO:0000313" key="8">
    <source>
        <dbReference type="Proteomes" id="UP000298787"/>
    </source>
</evidence>
<organism evidence="7 8">
    <name type="scientific">Collichthys lucidus</name>
    <name type="common">Big head croaker</name>
    <name type="synonym">Sciaena lucida</name>
    <dbReference type="NCBI Taxonomy" id="240159"/>
    <lineage>
        <taxon>Eukaryota</taxon>
        <taxon>Metazoa</taxon>
        <taxon>Chordata</taxon>
        <taxon>Craniata</taxon>
        <taxon>Vertebrata</taxon>
        <taxon>Euteleostomi</taxon>
        <taxon>Actinopterygii</taxon>
        <taxon>Neopterygii</taxon>
        <taxon>Teleostei</taxon>
        <taxon>Neoteleostei</taxon>
        <taxon>Acanthomorphata</taxon>
        <taxon>Eupercaria</taxon>
        <taxon>Sciaenidae</taxon>
        <taxon>Collichthys</taxon>
    </lineage>
</organism>
<dbReference type="Proteomes" id="UP000298787">
    <property type="component" value="Chromosome 2"/>
</dbReference>
<dbReference type="SMART" id="SM00715">
    <property type="entry name" value="LA"/>
    <property type="match status" value="1"/>
</dbReference>
<dbReference type="InterPro" id="IPR045180">
    <property type="entry name" value="La_dom_prot"/>
</dbReference>
<dbReference type="InterPro" id="IPR000504">
    <property type="entry name" value="RRM_dom"/>
</dbReference>
<dbReference type="Pfam" id="PF00076">
    <property type="entry name" value="RRM_1"/>
    <property type="match status" value="1"/>
</dbReference>
<evidence type="ECO:0000256" key="3">
    <source>
        <dbReference type="ARBA" id="ARBA00023242"/>
    </source>
</evidence>
<accession>A0A4V6AM56</accession>
<keyword evidence="8" id="KW-1185">Reference proteome</keyword>
<dbReference type="AlphaFoldDB" id="A0A4V6AM56"/>
<dbReference type="Gene3D" id="3.30.70.330">
    <property type="match status" value="1"/>
</dbReference>
<dbReference type="GO" id="GO:0005829">
    <property type="term" value="C:cytosol"/>
    <property type="evidence" value="ECO:0007669"/>
    <property type="project" value="TreeGrafter"/>
</dbReference>
<sequence>MAENQEAMSPIEIKVARQIEYYFGDHNLPRDKFLKEQLQIDDGWVALETMLKFNRLKSLTTESSVIVAALQKSKTGLLEISEDKTKVRRSPNKPLPELNDEYKDALKHKSVYIKGFPLETTLDEIQEWLNGKGDIENIQMRRNLQRQFKGSVFICFDSEESSKQFLERSDIKSFKDNEMLVLSREDYHAKKADERKQFKAETKAKARQ</sequence>
<evidence type="ECO:0000259" key="6">
    <source>
        <dbReference type="PROSITE" id="PS50961"/>
    </source>
</evidence>
<dbReference type="GO" id="GO:0003729">
    <property type="term" value="F:mRNA binding"/>
    <property type="evidence" value="ECO:0007669"/>
    <property type="project" value="TreeGrafter"/>
</dbReference>
<dbReference type="CDD" id="cd12291">
    <property type="entry name" value="RRM1_La"/>
    <property type="match status" value="1"/>
</dbReference>
<dbReference type="InterPro" id="IPR036390">
    <property type="entry name" value="WH_DNA-bd_sf"/>
</dbReference>
<dbReference type="PANTHER" id="PTHR22792">
    <property type="entry name" value="LUPUS LA PROTEIN-RELATED"/>
    <property type="match status" value="1"/>
</dbReference>
<feature type="domain" description="RRM" evidence="5">
    <location>
        <begin position="109"/>
        <end position="194"/>
    </location>
</feature>
<dbReference type="PROSITE" id="PS50102">
    <property type="entry name" value="RRM"/>
    <property type="match status" value="1"/>
</dbReference>
<dbReference type="EMBL" id="CM014079">
    <property type="protein sequence ID" value="TKS67232.1"/>
    <property type="molecule type" value="Genomic_DNA"/>
</dbReference>
<dbReference type="SUPFAM" id="SSF54928">
    <property type="entry name" value="RNA-binding domain, RBD"/>
    <property type="match status" value="1"/>
</dbReference>
<dbReference type="InterPro" id="IPR035979">
    <property type="entry name" value="RBD_domain_sf"/>
</dbReference>
<evidence type="ECO:0000313" key="7">
    <source>
        <dbReference type="EMBL" id="TKS67232.1"/>
    </source>
</evidence>
<dbReference type="PRINTS" id="PR00302">
    <property type="entry name" value="LUPUSLA"/>
</dbReference>
<reference evidence="7 8" key="1">
    <citation type="submission" date="2019-01" db="EMBL/GenBank/DDBJ databases">
        <title>Genome Assembly of Collichthys lucidus.</title>
        <authorList>
            <person name="Cai M."/>
            <person name="Xiao S."/>
        </authorList>
    </citation>
    <scope>NUCLEOTIDE SEQUENCE [LARGE SCALE GENOMIC DNA]</scope>
    <source>
        <strain evidence="7">JT15FE1705JMU</strain>
        <tissue evidence="7">Muscle</tissue>
    </source>
</reference>
<keyword evidence="3" id="KW-0539">Nucleus</keyword>
<dbReference type="PROSITE" id="PS50961">
    <property type="entry name" value="HTH_LA"/>
    <property type="match status" value="1"/>
</dbReference>
<dbReference type="SMART" id="SM00360">
    <property type="entry name" value="RRM"/>
    <property type="match status" value="1"/>
</dbReference>
<comment type="subcellular location">
    <subcellularLocation>
        <location evidence="1">Nucleus</location>
    </subcellularLocation>
</comment>
<evidence type="ECO:0000256" key="4">
    <source>
        <dbReference type="PROSITE-ProRule" id="PRU00332"/>
    </source>
</evidence>
<dbReference type="InterPro" id="IPR036388">
    <property type="entry name" value="WH-like_DNA-bd_sf"/>
</dbReference>
<evidence type="ECO:0000256" key="2">
    <source>
        <dbReference type="ARBA" id="ARBA00022884"/>
    </source>
</evidence>
<proteinExistence type="predicted"/>
<protein>
    <submittedName>
        <fullName evidence="7">La autoantigen-like protein</fullName>
    </submittedName>
</protein>
<gene>
    <name evidence="7" type="ORF">D9C73_001445</name>
</gene>
<dbReference type="SUPFAM" id="SSF46785">
    <property type="entry name" value="Winged helix' DNA-binding domain"/>
    <property type="match status" value="1"/>
</dbReference>